<evidence type="ECO:0000313" key="4">
    <source>
        <dbReference type="Proteomes" id="UP000553193"/>
    </source>
</evidence>
<dbReference type="InterPro" id="IPR001307">
    <property type="entry name" value="Thiosulphate_STrfase_CS"/>
</dbReference>
<name>A0A840ADU3_9PROT</name>
<dbReference type="EMBL" id="JACIDJ010000002">
    <property type="protein sequence ID" value="MBB3898570.1"/>
    <property type="molecule type" value="Genomic_DNA"/>
</dbReference>
<evidence type="ECO:0000313" key="3">
    <source>
        <dbReference type="EMBL" id="MBB3898570.1"/>
    </source>
</evidence>
<dbReference type="AlphaFoldDB" id="A0A840ADU3"/>
<dbReference type="PANTHER" id="PTHR43031:SF1">
    <property type="entry name" value="PYRIDINE NUCLEOTIDE-DISULPHIDE OXIDOREDUCTASE"/>
    <property type="match status" value="1"/>
</dbReference>
<dbReference type="InterPro" id="IPR001763">
    <property type="entry name" value="Rhodanese-like_dom"/>
</dbReference>
<dbReference type="InterPro" id="IPR036873">
    <property type="entry name" value="Rhodanese-like_dom_sf"/>
</dbReference>
<organism evidence="3 4">
    <name type="scientific">Roseococcus suduntuyensis</name>
    <dbReference type="NCBI Taxonomy" id="455361"/>
    <lineage>
        <taxon>Bacteria</taxon>
        <taxon>Pseudomonadati</taxon>
        <taxon>Pseudomonadota</taxon>
        <taxon>Alphaproteobacteria</taxon>
        <taxon>Acetobacterales</taxon>
        <taxon>Roseomonadaceae</taxon>
        <taxon>Roseococcus</taxon>
    </lineage>
</organism>
<dbReference type="PROSITE" id="PS00380">
    <property type="entry name" value="RHODANESE_1"/>
    <property type="match status" value="1"/>
</dbReference>
<dbReference type="Proteomes" id="UP000553193">
    <property type="component" value="Unassembled WGS sequence"/>
</dbReference>
<keyword evidence="3" id="KW-0808">Transferase</keyword>
<dbReference type="PANTHER" id="PTHR43031">
    <property type="entry name" value="FAD-DEPENDENT OXIDOREDUCTASE"/>
    <property type="match status" value="1"/>
</dbReference>
<dbReference type="Pfam" id="PF00581">
    <property type="entry name" value="Rhodanese"/>
    <property type="match status" value="1"/>
</dbReference>
<gene>
    <name evidence="3" type="ORF">GGQ83_002007</name>
</gene>
<dbReference type="SMART" id="SM00450">
    <property type="entry name" value="RHOD"/>
    <property type="match status" value="1"/>
</dbReference>
<dbReference type="InterPro" id="IPR050229">
    <property type="entry name" value="GlpE_sulfurtransferase"/>
</dbReference>
<protein>
    <submittedName>
        <fullName evidence="3">Rhodanese-related sulfurtransferase</fullName>
    </submittedName>
</protein>
<dbReference type="Gene3D" id="3.40.250.10">
    <property type="entry name" value="Rhodanese-like domain"/>
    <property type="match status" value="1"/>
</dbReference>
<evidence type="ECO:0000259" key="2">
    <source>
        <dbReference type="PROSITE" id="PS50206"/>
    </source>
</evidence>
<sequence>MPDPVTEVPPVSPAEMRAHAARRLALETDCADVFAGLREAAEQGASPAFAVLDVRGRAAYAAGHLPGATSLPHRDITAERLAAWPEGTVFVTYCAGPHCNGADRGALRIAVLGRPVKTMPGGMTGWRDEGLPVATGREPGAMPAA</sequence>
<accession>A0A840ADU3</accession>
<reference evidence="3 4" key="1">
    <citation type="submission" date="2020-08" db="EMBL/GenBank/DDBJ databases">
        <title>Genomic Encyclopedia of Type Strains, Phase IV (KMG-IV): sequencing the most valuable type-strain genomes for metagenomic binning, comparative biology and taxonomic classification.</title>
        <authorList>
            <person name="Goeker M."/>
        </authorList>
    </citation>
    <scope>NUCLEOTIDE SEQUENCE [LARGE SCALE GENOMIC DNA]</scope>
    <source>
        <strain evidence="3 4">DSM 19979</strain>
    </source>
</reference>
<dbReference type="GO" id="GO:0004792">
    <property type="term" value="F:thiosulfate-cyanide sulfurtransferase activity"/>
    <property type="evidence" value="ECO:0007669"/>
    <property type="project" value="InterPro"/>
</dbReference>
<comment type="caution">
    <text evidence="3">The sequence shown here is derived from an EMBL/GenBank/DDBJ whole genome shotgun (WGS) entry which is preliminary data.</text>
</comment>
<feature type="region of interest" description="Disordered" evidence="1">
    <location>
        <begin position="121"/>
        <end position="145"/>
    </location>
</feature>
<dbReference type="RefSeq" id="WP_311727789.1">
    <property type="nucleotide sequence ID" value="NZ_JACIDJ010000002.1"/>
</dbReference>
<dbReference type="PROSITE" id="PS50206">
    <property type="entry name" value="RHODANESE_3"/>
    <property type="match status" value="1"/>
</dbReference>
<keyword evidence="4" id="KW-1185">Reference proteome</keyword>
<feature type="domain" description="Rhodanese" evidence="2">
    <location>
        <begin position="45"/>
        <end position="135"/>
    </location>
</feature>
<evidence type="ECO:0000256" key="1">
    <source>
        <dbReference type="SAM" id="MobiDB-lite"/>
    </source>
</evidence>
<proteinExistence type="predicted"/>
<dbReference type="SUPFAM" id="SSF52821">
    <property type="entry name" value="Rhodanese/Cell cycle control phosphatase"/>
    <property type="match status" value="1"/>
</dbReference>